<protein>
    <submittedName>
        <fullName evidence="2">Uncharacterized protein</fullName>
    </submittedName>
</protein>
<dbReference type="Proteomes" id="UP000634136">
    <property type="component" value="Unassembled WGS sequence"/>
</dbReference>
<evidence type="ECO:0000313" key="3">
    <source>
        <dbReference type="Proteomes" id="UP000634136"/>
    </source>
</evidence>
<name>A0A835CDP0_9FABA</name>
<dbReference type="AlphaFoldDB" id="A0A835CDP0"/>
<feature type="compositionally biased region" description="Basic and acidic residues" evidence="1">
    <location>
        <begin position="1"/>
        <end position="10"/>
    </location>
</feature>
<gene>
    <name evidence="2" type="ORF">G2W53_010106</name>
</gene>
<organism evidence="2 3">
    <name type="scientific">Senna tora</name>
    <dbReference type="NCBI Taxonomy" id="362788"/>
    <lineage>
        <taxon>Eukaryota</taxon>
        <taxon>Viridiplantae</taxon>
        <taxon>Streptophyta</taxon>
        <taxon>Embryophyta</taxon>
        <taxon>Tracheophyta</taxon>
        <taxon>Spermatophyta</taxon>
        <taxon>Magnoliopsida</taxon>
        <taxon>eudicotyledons</taxon>
        <taxon>Gunneridae</taxon>
        <taxon>Pentapetalae</taxon>
        <taxon>rosids</taxon>
        <taxon>fabids</taxon>
        <taxon>Fabales</taxon>
        <taxon>Fabaceae</taxon>
        <taxon>Caesalpinioideae</taxon>
        <taxon>Cassia clade</taxon>
        <taxon>Senna</taxon>
    </lineage>
</organism>
<evidence type="ECO:0000313" key="2">
    <source>
        <dbReference type="EMBL" id="KAF7835247.1"/>
    </source>
</evidence>
<feature type="compositionally biased region" description="Polar residues" evidence="1">
    <location>
        <begin position="23"/>
        <end position="48"/>
    </location>
</feature>
<sequence>MASKCMDRIWTHLPNKKHKRSSRTLQKVGENTNQDQRQDINSTLTCSISTNNEDKSHLAIESRRTK</sequence>
<evidence type="ECO:0000256" key="1">
    <source>
        <dbReference type="SAM" id="MobiDB-lite"/>
    </source>
</evidence>
<proteinExistence type="predicted"/>
<feature type="region of interest" description="Disordered" evidence="1">
    <location>
        <begin position="1"/>
        <end position="48"/>
    </location>
</feature>
<keyword evidence="3" id="KW-1185">Reference proteome</keyword>
<accession>A0A835CDP0</accession>
<reference evidence="2" key="1">
    <citation type="submission" date="2020-09" db="EMBL/GenBank/DDBJ databases">
        <title>Genome-Enabled Discovery of Anthraquinone Biosynthesis in Senna tora.</title>
        <authorList>
            <person name="Kang S.-H."/>
            <person name="Pandey R.P."/>
            <person name="Lee C.-M."/>
            <person name="Sim J.-S."/>
            <person name="Jeong J.-T."/>
            <person name="Choi B.-S."/>
            <person name="Jung M."/>
            <person name="Ginzburg D."/>
            <person name="Zhao K."/>
            <person name="Won S.Y."/>
            <person name="Oh T.-J."/>
            <person name="Yu Y."/>
            <person name="Kim N.-H."/>
            <person name="Lee O.R."/>
            <person name="Lee T.-H."/>
            <person name="Bashyal P."/>
            <person name="Kim T.-S."/>
            <person name="Lee W.-H."/>
            <person name="Kawkins C."/>
            <person name="Kim C.-K."/>
            <person name="Kim J.S."/>
            <person name="Ahn B.O."/>
            <person name="Rhee S.Y."/>
            <person name="Sohng J.K."/>
        </authorList>
    </citation>
    <scope>NUCLEOTIDE SEQUENCE</scope>
    <source>
        <tissue evidence="2">Leaf</tissue>
    </source>
</reference>
<dbReference type="EMBL" id="JAAIUW010000004">
    <property type="protein sequence ID" value="KAF7835247.1"/>
    <property type="molecule type" value="Genomic_DNA"/>
</dbReference>
<comment type="caution">
    <text evidence="2">The sequence shown here is derived from an EMBL/GenBank/DDBJ whole genome shotgun (WGS) entry which is preliminary data.</text>
</comment>